<evidence type="ECO:0000313" key="2">
    <source>
        <dbReference type="Proteomes" id="UP000268436"/>
    </source>
</evidence>
<sequence>MTAPVNLDKLNQAAKGLPIDIPLGDLLGVVMQSIPTNTNISLPKPLPTKTSEFAQWFGNLGANLTAEPEDIRAADVLIRPKMTGAAVFDSTNRTRLINEGRLATDAQIPAIKKAIQDAHTRKRTQIQTAQS</sequence>
<evidence type="ECO:0000313" key="1">
    <source>
        <dbReference type="EMBL" id="RUO16135.1"/>
    </source>
</evidence>
<dbReference type="EMBL" id="RYER01000018">
    <property type="protein sequence ID" value="RUO16135.1"/>
    <property type="molecule type" value="Genomic_DNA"/>
</dbReference>
<keyword evidence="2" id="KW-1185">Reference proteome</keyword>
<proteinExistence type="predicted"/>
<dbReference type="RefSeq" id="WP_227539025.1">
    <property type="nucleotide sequence ID" value="NZ_CP010900.1"/>
</dbReference>
<organism evidence="1 2">
    <name type="scientific">Moraxella catarrhalis</name>
    <name type="common">Branhamella catarrhalis</name>
    <dbReference type="NCBI Taxonomy" id="480"/>
    <lineage>
        <taxon>Bacteria</taxon>
        <taxon>Pseudomonadati</taxon>
        <taxon>Pseudomonadota</taxon>
        <taxon>Gammaproteobacteria</taxon>
        <taxon>Moraxellales</taxon>
        <taxon>Moraxellaceae</taxon>
        <taxon>Moraxella</taxon>
    </lineage>
</organism>
<protein>
    <submittedName>
        <fullName evidence="1">Uncharacterized protein</fullName>
    </submittedName>
</protein>
<dbReference type="Proteomes" id="UP000268436">
    <property type="component" value="Unassembled WGS sequence"/>
</dbReference>
<name>A0ABY0BJS8_MORCA</name>
<comment type="caution">
    <text evidence="1">The sequence shown here is derived from an EMBL/GenBank/DDBJ whole genome shotgun (WGS) entry which is preliminary data.</text>
</comment>
<gene>
    <name evidence="1" type="ORF">EJK54_0959</name>
</gene>
<reference evidence="1 2" key="1">
    <citation type="submission" date="2018-12" db="EMBL/GenBank/DDBJ databases">
        <title>Persistence of Moraxella catarrhalis in Chronic Obstructive Pulmonary Disease and Regulation of the Hag/MID Adhesin.</title>
        <authorList>
            <person name="Murphy T."/>
            <person name="Zhao X."/>
            <person name="Vyas G."/>
            <person name="Aluvathingal J."/>
            <person name="Nadendla S."/>
            <person name="Tallon L."/>
            <person name="Tettelin H."/>
        </authorList>
    </citation>
    <scope>NUCLEOTIDE SEQUENCE [LARGE SCALE GENOMIC DNA]</scope>
    <source>
        <strain evidence="1 2">173P27B1</strain>
    </source>
</reference>
<accession>A0ABY0BJS8</accession>